<dbReference type="STRING" id="395961.Cyan7425_4526"/>
<dbReference type="AlphaFoldDB" id="B8HKJ2"/>
<organism evidence="1">
    <name type="scientific">Cyanothece sp. (strain PCC 7425 / ATCC 29141)</name>
    <dbReference type="NCBI Taxonomy" id="395961"/>
    <lineage>
        <taxon>Bacteria</taxon>
        <taxon>Bacillati</taxon>
        <taxon>Cyanobacteriota</taxon>
        <taxon>Cyanophyceae</taxon>
        <taxon>Gomontiellales</taxon>
        <taxon>Cyanothecaceae</taxon>
        <taxon>Cyanothece</taxon>
    </lineage>
</organism>
<proteinExistence type="predicted"/>
<dbReference type="OrthoDB" id="159541at2"/>
<dbReference type="KEGG" id="cyn:Cyan7425_4526"/>
<accession>B8HKJ2</accession>
<dbReference type="EMBL" id="CP001344">
    <property type="protein sequence ID" value="ACL46836.1"/>
    <property type="molecule type" value="Genomic_DNA"/>
</dbReference>
<gene>
    <name evidence="1" type="ordered locus">Cyan7425_4526</name>
</gene>
<reference evidence="1" key="1">
    <citation type="submission" date="2009-01" db="EMBL/GenBank/DDBJ databases">
        <title>Complete sequence of chromosome Cyanothece sp. PCC 7425.</title>
        <authorList>
            <consortium name="US DOE Joint Genome Institute"/>
            <person name="Lucas S."/>
            <person name="Copeland A."/>
            <person name="Lapidus A."/>
            <person name="Glavina del Rio T."/>
            <person name="Dalin E."/>
            <person name="Tice H."/>
            <person name="Bruce D."/>
            <person name="Goodwin L."/>
            <person name="Pitluck S."/>
            <person name="Sims D."/>
            <person name="Meineke L."/>
            <person name="Brettin T."/>
            <person name="Detter J.C."/>
            <person name="Han C."/>
            <person name="Larimer F."/>
            <person name="Land M."/>
            <person name="Hauser L."/>
            <person name="Kyrpides N."/>
            <person name="Ovchinnikova G."/>
            <person name="Liberton M."/>
            <person name="Stoeckel J."/>
            <person name="Banerjee A."/>
            <person name="Singh A."/>
            <person name="Page L."/>
            <person name="Sato H."/>
            <person name="Zhao L."/>
            <person name="Sherman L."/>
            <person name="Pakrasi H."/>
            <person name="Richardson P."/>
        </authorList>
    </citation>
    <scope>NUCLEOTIDE SEQUENCE</scope>
    <source>
        <strain evidence="1">PCC 7425</strain>
    </source>
</reference>
<dbReference type="eggNOG" id="ENOG5032R08">
    <property type="taxonomic scope" value="Bacteria"/>
</dbReference>
<dbReference type="HOGENOM" id="CLU_147221_0_0_3"/>
<evidence type="ECO:0000313" key="1">
    <source>
        <dbReference type="EMBL" id="ACL46836.1"/>
    </source>
</evidence>
<sequence>MAATVTLHIPDPIYQRLVNTAVASDRPLEEVILHALKVGSPPDWDNVPDEFKSDLATLDRLDDQALWKIATARKIADQMARYDEILNRNQQNNLTDSEKLELIELRKEADRFMLRKAQAAALLHWRGHTVPNH</sequence>
<protein>
    <submittedName>
        <fullName evidence="1">Uncharacterized protein</fullName>
    </submittedName>
</protein>
<name>B8HKJ2_CYAP4</name>